<keyword evidence="2" id="KW-0238">DNA-binding</keyword>
<name>A0A1L7I206_9FLAO</name>
<evidence type="ECO:0000256" key="3">
    <source>
        <dbReference type="ARBA" id="ARBA00023163"/>
    </source>
</evidence>
<reference evidence="4 5" key="1">
    <citation type="submission" date="2016-07" db="EMBL/GenBank/DDBJ databases">
        <title>Multi-omics approach to identify versatile polysaccharide utilization systems of a marine flavobacterium Gramella flava.</title>
        <authorList>
            <person name="Tang K."/>
        </authorList>
    </citation>
    <scope>NUCLEOTIDE SEQUENCE [LARGE SCALE GENOMIC DNA]</scope>
    <source>
        <strain evidence="4 5">JLT2011</strain>
    </source>
</reference>
<dbReference type="GO" id="GO:0003700">
    <property type="term" value="F:DNA-binding transcription factor activity"/>
    <property type="evidence" value="ECO:0007669"/>
    <property type="project" value="InterPro"/>
</dbReference>
<dbReference type="SUPFAM" id="SSF55785">
    <property type="entry name" value="PYP-like sensor domain (PAS domain)"/>
    <property type="match status" value="1"/>
</dbReference>
<dbReference type="InterPro" id="IPR053142">
    <property type="entry name" value="PchR_regulatory_protein"/>
</dbReference>
<dbReference type="Gene3D" id="3.30.450.20">
    <property type="entry name" value="PAS domain"/>
    <property type="match status" value="1"/>
</dbReference>
<dbReference type="PROSITE" id="PS50885">
    <property type="entry name" value="HAMP"/>
    <property type="match status" value="1"/>
</dbReference>
<dbReference type="EMBL" id="CP016359">
    <property type="protein sequence ID" value="APU67636.1"/>
    <property type="molecule type" value="Genomic_DNA"/>
</dbReference>
<evidence type="ECO:0000256" key="2">
    <source>
        <dbReference type="ARBA" id="ARBA00023125"/>
    </source>
</evidence>
<protein>
    <submittedName>
        <fullName evidence="4">Transcriptional regulator, AraC family</fullName>
    </submittedName>
</protein>
<dbReference type="PRINTS" id="PR00032">
    <property type="entry name" value="HTHARAC"/>
</dbReference>
<dbReference type="PANTHER" id="PTHR47893:SF1">
    <property type="entry name" value="REGULATORY PROTEIN PCHR"/>
    <property type="match status" value="1"/>
</dbReference>
<dbReference type="OrthoDB" id="1451418at2"/>
<keyword evidence="5" id="KW-1185">Reference proteome</keyword>
<dbReference type="InterPro" id="IPR020449">
    <property type="entry name" value="Tscrpt_reg_AraC-type_HTH"/>
</dbReference>
<dbReference type="CDD" id="cd00130">
    <property type="entry name" value="PAS"/>
    <property type="match status" value="1"/>
</dbReference>
<dbReference type="SUPFAM" id="SSF46689">
    <property type="entry name" value="Homeodomain-like"/>
    <property type="match status" value="1"/>
</dbReference>
<dbReference type="GO" id="GO:0016020">
    <property type="term" value="C:membrane"/>
    <property type="evidence" value="ECO:0007669"/>
    <property type="project" value="InterPro"/>
</dbReference>
<dbReference type="InterPro" id="IPR035965">
    <property type="entry name" value="PAS-like_dom_sf"/>
</dbReference>
<dbReference type="KEGG" id="gfl:GRFL_0912"/>
<proteinExistence type="predicted"/>
<organism evidence="4 5">
    <name type="scientific">Christiangramia flava JLT2011</name>
    <dbReference type="NCBI Taxonomy" id="1229726"/>
    <lineage>
        <taxon>Bacteria</taxon>
        <taxon>Pseudomonadati</taxon>
        <taxon>Bacteroidota</taxon>
        <taxon>Flavobacteriia</taxon>
        <taxon>Flavobacteriales</taxon>
        <taxon>Flavobacteriaceae</taxon>
        <taxon>Christiangramia</taxon>
    </lineage>
</organism>
<dbReference type="SMART" id="SM00342">
    <property type="entry name" value="HTH_ARAC"/>
    <property type="match status" value="1"/>
</dbReference>
<dbReference type="STRING" id="1229726.GRFL_0912"/>
<dbReference type="PROSITE" id="PS01124">
    <property type="entry name" value="HTH_ARAC_FAMILY_2"/>
    <property type="match status" value="1"/>
</dbReference>
<dbReference type="GO" id="GO:0007165">
    <property type="term" value="P:signal transduction"/>
    <property type="evidence" value="ECO:0007669"/>
    <property type="project" value="InterPro"/>
</dbReference>
<dbReference type="InterPro" id="IPR009057">
    <property type="entry name" value="Homeodomain-like_sf"/>
</dbReference>
<gene>
    <name evidence="4" type="ORF">GRFL_0912</name>
</gene>
<dbReference type="AlphaFoldDB" id="A0A1L7I206"/>
<evidence type="ECO:0000313" key="4">
    <source>
        <dbReference type="EMBL" id="APU67636.1"/>
    </source>
</evidence>
<dbReference type="RefSeq" id="WP_083643495.1">
    <property type="nucleotide sequence ID" value="NZ_AMRU01000018.1"/>
</dbReference>
<dbReference type="InterPro" id="IPR003660">
    <property type="entry name" value="HAMP_dom"/>
</dbReference>
<dbReference type="PANTHER" id="PTHR47893">
    <property type="entry name" value="REGULATORY PROTEIN PCHR"/>
    <property type="match status" value="1"/>
</dbReference>
<dbReference type="Pfam" id="PF13426">
    <property type="entry name" value="PAS_9"/>
    <property type="match status" value="1"/>
</dbReference>
<sequence length="306" mass="35892">MYNSYSQNRVQEILDFITEITLGKYTYTLPLRNQKNELEQIVVSLNTMVEEIDTVVHQINHDKSREVIQNLIFHLDSSFIIKAYSNNVEEVLGLTKKEMLHQSIEVLLGKETQLYEKIEEILQSRTTQNQSFPIELQHKNGYYWTGNAYIHYIQGNGNTSYILSVFKSVYQNEKLKKKSGSKDYGFKTYPSEYRSLLMQDQRKLARKIHKYITQRLDRKLQKLSVIATEVGASESKIKVIFKRVYGDTIYAYHLRKRLENAYSMIKDTSLPINEIAEECGFISFPHFSRSFKKEYGMTPTEARKSE</sequence>
<dbReference type="Gene3D" id="1.10.10.60">
    <property type="entry name" value="Homeodomain-like"/>
    <property type="match status" value="1"/>
</dbReference>
<evidence type="ECO:0000256" key="1">
    <source>
        <dbReference type="ARBA" id="ARBA00023015"/>
    </source>
</evidence>
<keyword evidence="3" id="KW-0804">Transcription</keyword>
<dbReference type="Proteomes" id="UP000186230">
    <property type="component" value="Chromosome"/>
</dbReference>
<dbReference type="InterPro" id="IPR000014">
    <property type="entry name" value="PAS"/>
</dbReference>
<keyword evidence="1" id="KW-0805">Transcription regulation</keyword>
<dbReference type="Pfam" id="PF12833">
    <property type="entry name" value="HTH_18"/>
    <property type="match status" value="1"/>
</dbReference>
<evidence type="ECO:0000313" key="5">
    <source>
        <dbReference type="Proteomes" id="UP000186230"/>
    </source>
</evidence>
<dbReference type="GO" id="GO:0043565">
    <property type="term" value="F:sequence-specific DNA binding"/>
    <property type="evidence" value="ECO:0007669"/>
    <property type="project" value="InterPro"/>
</dbReference>
<dbReference type="InterPro" id="IPR018060">
    <property type="entry name" value="HTH_AraC"/>
</dbReference>
<accession>A0A1L7I206</accession>